<reference evidence="1" key="1">
    <citation type="submission" date="2023-05" db="EMBL/GenBank/DDBJ databases">
        <authorList>
            <person name="Stuckert A."/>
        </authorList>
    </citation>
    <scope>NUCLEOTIDE SEQUENCE</scope>
</reference>
<evidence type="ECO:0000313" key="2">
    <source>
        <dbReference type="Proteomes" id="UP001162483"/>
    </source>
</evidence>
<comment type="caution">
    <text evidence="1">The sequence shown here is derived from an EMBL/GenBank/DDBJ whole genome shotgun (WGS) entry which is preliminary data.</text>
</comment>
<accession>A0ABN9EMK3</accession>
<gene>
    <name evidence="1" type="ORF">SPARVUS_LOCUS10314083</name>
</gene>
<dbReference type="PANTHER" id="PTHR13500">
    <property type="entry name" value="NUCLEOLAR PRERIBOSOMAL-ASSOCIATED PROTEIN 1"/>
    <property type="match status" value="1"/>
</dbReference>
<sequence>MDMVDVIVEGSEGLDEEVGFNLDEDMISQTFPFSAVVPAVLEARSRILTSEKNEHECVINYLVSVLTDILHTQRDPLPLCLILQSFDKELQPSDVGYIELHNFYNYYSLWLPPSARESPFLREETSVMEIPEQDSGSSFNLLLKKTFVHGYTDDDSRQKLKDSISQTPQEELPLTVKHTLLCIKTTVDNFSKYKKSTGSGLISLYLDLLGHLLRQYQQVEDSRNENKEEMNEESELFLEGSNTLESPGNTILDIMLSAIFKHPILETWFLALQRQSVPLHNLNPVSVKLLSSAMNKGLIQLLKSSAPLLQQSGNLHLLSKYFEAISISVLKELDVCKKSPIKLSNQLEALQSLHSYMNTTQLNQLIIAFLKLPEEFLLVDSEESIHQQQL</sequence>
<protein>
    <submittedName>
        <fullName evidence="1">Uncharacterized protein</fullName>
    </submittedName>
</protein>
<dbReference type="Proteomes" id="UP001162483">
    <property type="component" value="Unassembled WGS sequence"/>
</dbReference>
<dbReference type="InterPro" id="IPR039844">
    <property type="entry name" value="URB1"/>
</dbReference>
<feature type="non-terminal residue" evidence="1">
    <location>
        <position position="390"/>
    </location>
</feature>
<evidence type="ECO:0000313" key="1">
    <source>
        <dbReference type="EMBL" id="CAI9586075.1"/>
    </source>
</evidence>
<keyword evidence="2" id="KW-1185">Reference proteome</keyword>
<dbReference type="EMBL" id="CATNWA010015717">
    <property type="protein sequence ID" value="CAI9586075.1"/>
    <property type="molecule type" value="Genomic_DNA"/>
</dbReference>
<organism evidence="1 2">
    <name type="scientific">Staurois parvus</name>
    <dbReference type="NCBI Taxonomy" id="386267"/>
    <lineage>
        <taxon>Eukaryota</taxon>
        <taxon>Metazoa</taxon>
        <taxon>Chordata</taxon>
        <taxon>Craniata</taxon>
        <taxon>Vertebrata</taxon>
        <taxon>Euteleostomi</taxon>
        <taxon>Amphibia</taxon>
        <taxon>Batrachia</taxon>
        <taxon>Anura</taxon>
        <taxon>Neobatrachia</taxon>
        <taxon>Ranoidea</taxon>
        <taxon>Ranidae</taxon>
        <taxon>Staurois</taxon>
    </lineage>
</organism>
<proteinExistence type="predicted"/>
<dbReference type="PANTHER" id="PTHR13500:SF0">
    <property type="entry name" value="NUCLEOLAR PRE-RIBOSOMAL-ASSOCIATED PROTEIN 1"/>
    <property type="match status" value="1"/>
</dbReference>
<name>A0ABN9EMK3_9NEOB</name>